<dbReference type="AlphaFoldDB" id="A0ABC8QQP8"/>
<accession>A0ABC8QQP8</accession>
<protein>
    <submittedName>
        <fullName evidence="2">Uncharacterized protein</fullName>
    </submittedName>
</protein>
<feature type="region of interest" description="Disordered" evidence="1">
    <location>
        <begin position="47"/>
        <end position="73"/>
    </location>
</feature>
<proteinExistence type="predicted"/>
<evidence type="ECO:0000313" key="2">
    <source>
        <dbReference type="EMBL" id="CAK9135044.1"/>
    </source>
</evidence>
<organism evidence="2 3">
    <name type="scientific">Ilex paraguariensis</name>
    <name type="common">yerba mate</name>
    <dbReference type="NCBI Taxonomy" id="185542"/>
    <lineage>
        <taxon>Eukaryota</taxon>
        <taxon>Viridiplantae</taxon>
        <taxon>Streptophyta</taxon>
        <taxon>Embryophyta</taxon>
        <taxon>Tracheophyta</taxon>
        <taxon>Spermatophyta</taxon>
        <taxon>Magnoliopsida</taxon>
        <taxon>eudicotyledons</taxon>
        <taxon>Gunneridae</taxon>
        <taxon>Pentapetalae</taxon>
        <taxon>asterids</taxon>
        <taxon>campanulids</taxon>
        <taxon>Aquifoliales</taxon>
        <taxon>Aquifoliaceae</taxon>
        <taxon>Ilex</taxon>
    </lineage>
</organism>
<sequence>MRAVSDQIQSLTTNSENLISTPNPEAALSPLDPLMVDNNLEDQAYGPWIPAQPKRRRPITKTVTPNASKLRPNNRYQALEKEAQAQEVYSTDSILLHQGQNPPIPGSSNANKRIWPQEDQRGTNKKWDTTRLTLMEAPKATQAQLILEAFLGMIEGNGSRALLAKLITPQVLKQNSGPSNNGLQLNLDRSGNFILKTDSLKACNLLVGTQSASHPFNVLWTIASSLSTPSTFLWYIHSEREINVLMAMRTWA</sequence>
<reference evidence="2 3" key="1">
    <citation type="submission" date="2024-02" db="EMBL/GenBank/DDBJ databases">
        <authorList>
            <person name="Vignale AGUSTIN F."/>
            <person name="Sosa J E."/>
            <person name="Modenutti C."/>
        </authorList>
    </citation>
    <scope>NUCLEOTIDE SEQUENCE [LARGE SCALE GENOMIC DNA]</scope>
</reference>
<gene>
    <name evidence="2" type="ORF">ILEXP_LOCUS1967</name>
</gene>
<name>A0ABC8QQP8_9AQUA</name>
<evidence type="ECO:0000313" key="3">
    <source>
        <dbReference type="Proteomes" id="UP001642360"/>
    </source>
</evidence>
<comment type="caution">
    <text evidence="2">The sequence shown here is derived from an EMBL/GenBank/DDBJ whole genome shotgun (WGS) entry which is preliminary data.</text>
</comment>
<dbReference type="EMBL" id="CAUOFW020000688">
    <property type="protein sequence ID" value="CAK9135044.1"/>
    <property type="molecule type" value="Genomic_DNA"/>
</dbReference>
<keyword evidence="3" id="KW-1185">Reference proteome</keyword>
<feature type="compositionally biased region" description="Polar residues" evidence="1">
    <location>
        <begin position="1"/>
        <end position="23"/>
    </location>
</feature>
<evidence type="ECO:0000256" key="1">
    <source>
        <dbReference type="SAM" id="MobiDB-lite"/>
    </source>
</evidence>
<feature type="region of interest" description="Disordered" evidence="1">
    <location>
        <begin position="1"/>
        <end position="30"/>
    </location>
</feature>
<dbReference type="Proteomes" id="UP001642360">
    <property type="component" value="Unassembled WGS sequence"/>
</dbReference>